<reference evidence="2" key="1">
    <citation type="submission" date="2023-01" db="EMBL/GenBank/DDBJ databases">
        <authorList>
            <person name="Piombo E."/>
        </authorList>
    </citation>
    <scope>NUCLEOTIDE SEQUENCE</scope>
</reference>
<dbReference type="EMBL" id="CABFNP030001029">
    <property type="protein sequence ID" value="CAI6090658.1"/>
    <property type="molecule type" value="Genomic_DNA"/>
</dbReference>
<feature type="compositionally biased region" description="Low complexity" evidence="1">
    <location>
        <begin position="73"/>
        <end position="91"/>
    </location>
</feature>
<feature type="compositionally biased region" description="Low complexity" evidence="1">
    <location>
        <begin position="98"/>
        <end position="128"/>
    </location>
</feature>
<sequence>MTTVKAEESSAELPTQSESVDTCYMQSHSVMVVVTGGTDKPYSYSTDFYDDGGDADDWPSIQSSALSSMHCPSSPTAASAMTTSAGSTQTAGNEQRNSATTASETASAGVEETSSTSDPTSPSATGTDAPKRHGIFTGVPKSLVLVGPTVTRGFFAAL</sequence>
<gene>
    <name evidence="2" type="ORF">CCHLO57077_00014954</name>
</gene>
<protein>
    <submittedName>
        <fullName evidence="2">Uncharacterized protein</fullName>
    </submittedName>
</protein>
<proteinExistence type="predicted"/>
<comment type="caution">
    <text evidence="2">The sequence shown here is derived from an EMBL/GenBank/DDBJ whole genome shotgun (WGS) entry which is preliminary data.</text>
</comment>
<evidence type="ECO:0000313" key="2">
    <source>
        <dbReference type="EMBL" id="CAI6090658.1"/>
    </source>
</evidence>
<dbReference type="Proteomes" id="UP001160390">
    <property type="component" value="Unassembled WGS sequence"/>
</dbReference>
<feature type="compositionally biased region" description="Polar residues" evidence="1">
    <location>
        <begin position="60"/>
        <end position="71"/>
    </location>
</feature>
<evidence type="ECO:0000256" key="1">
    <source>
        <dbReference type="SAM" id="MobiDB-lite"/>
    </source>
</evidence>
<feature type="region of interest" description="Disordered" evidence="1">
    <location>
        <begin position="36"/>
        <end position="139"/>
    </location>
</feature>
<name>A0AA35M556_9HYPO</name>
<feature type="region of interest" description="Disordered" evidence="1">
    <location>
        <begin position="1"/>
        <end position="20"/>
    </location>
</feature>
<keyword evidence="3" id="KW-1185">Reference proteome</keyword>
<accession>A0AA35M556</accession>
<organism evidence="2 3">
    <name type="scientific">Clonostachys chloroleuca</name>
    <dbReference type="NCBI Taxonomy" id="1926264"/>
    <lineage>
        <taxon>Eukaryota</taxon>
        <taxon>Fungi</taxon>
        <taxon>Dikarya</taxon>
        <taxon>Ascomycota</taxon>
        <taxon>Pezizomycotina</taxon>
        <taxon>Sordariomycetes</taxon>
        <taxon>Hypocreomycetidae</taxon>
        <taxon>Hypocreales</taxon>
        <taxon>Bionectriaceae</taxon>
        <taxon>Clonostachys</taxon>
    </lineage>
</organism>
<evidence type="ECO:0000313" key="3">
    <source>
        <dbReference type="Proteomes" id="UP001160390"/>
    </source>
</evidence>
<feature type="compositionally biased region" description="Acidic residues" evidence="1">
    <location>
        <begin position="48"/>
        <end position="57"/>
    </location>
</feature>
<dbReference type="AlphaFoldDB" id="A0AA35M556"/>